<reference evidence="1 2" key="1">
    <citation type="submission" date="2019-03" db="EMBL/GenBank/DDBJ databases">
        <title>First draft genome of Liparis tanakae, snailfish: a comprehensive survey of snailfish specific genes.</title>
        <authorList>
            <person name="Kim W."/>
            <person name="Song I."/>
            <person name="Jeong J.-H."/>
            <person name="Kim D."/>
            <person name="Kim S."/>
            <person name="Ryu S."/>
            <person name="Song J.Y."/>
            <person name="Lee S.K."/>
        </authorList>
    </citation>
    <scope>NUCLEOTIDE SEQUENCE [LARGE SCALE GENOMIC DNA]</scope>
    <source>
        <tissue evidence="1">Muscle</tissue>
    </source>
</reference>
<accession>A0A4Z2JF30</accession>
<sequence length="116" mass="12890">MFRRGGLRREAGDAGENIPCQFAFQTLHKCRSARLFQGAPASEEVKADALAASPRPGLLENTQHNDMQMLTHARALLGTTYTADSIKKNVRKNIRQKLKVRHSNMQRASDSVAQSL</sequence>
<evidence type="ECO:0000313" key="1">
    <source>
        <dbReference type="EMBL" id="TNN88383.1"/>
    </source>
</evidence>
<protein>
    <submittedName>
        <fullName evidence="1">Uncharacterized protein</fullName>
    </submittedName>
</protein>
<dbReference type="EMBL" id="SRLO01000005">
    <property type="protein sequence ID" value="TNN88383.1"/>
    <property type="molecule type" value="Genomic_DNA"/>
</dbReference>
<organism evidence="1 2">
    <name type="scientific">Liparis tanakae</name>
    <name type="common">Tanaka's snailfish</name>
    <dbReference type="NCBI Taxonomy" id="230148"/>
    <lineage>
        <taxon>Eukaryota</taxon>
        <taxon>Metazoa</taxon>
        <taxon>Chordata</taxon>
        <taxon>Craniata</taxon>
        <taxon>Vertebrata</taxon>
        <taxon>Euteleostomi</taxon>
        <taxon>Actinopterygii</taxon>
        <taxon>Neopterygii</taxon>
        <taxon>Teleostei</taxon>
        <taxon>Neoteleostei</taxon>
        <taxon>Acanthomorphata</taxon>
        <taxon>Eupercaria</taxon>
        <taxon>Perciformes</taxon>
        <taxon>Cottioidei</taxon>
        <taxon>Cottales</taxon>
        <taxon>Liparidae</taxon>
        <taxon>Liparis</taxon>
    </lineage>
</organism>
<evidence type="ECO:0000313" key="2">
    <source>
        <dbReference type="Proteomes" id="UP000314294"/>
    </source>
</evidence>
<dbReference type="Proteomes" id="UP000314294">
    <property type="component" value="Unassembled WGS sequence"/>
</dbReference>
<comment type="caution">
    <text evidence="1">The sequence shown here is derived from an EMBL/GenBank/DDBJ whole genome shotgun (WGS) entry which is preliminary data.</text>
</comment>
<proteinExistence type="predicted"/>
<keyword evidence="2" id="KW-1185">Reference proteome</keyword>
<gene>
    <name evidence="1" type="ORF">EYF80_001165</name>
</gene>
<name>A0A4Z2JF30_9TELE</name>
<dbReference type="AlphaFoldDB" id="A0A4Z2JF30"/>